<dbReference type="CDD" id="cd17319">
    <property type="entry name" value="MFS_ExuT_GudP_like"/>
    <property type="match status" value="1"/>
</dbReference>
<dbReference type="EMBL" id="JFZZ01000073">
    <property type="protein sequence ID" value="KAK90500.1"/>
    <property type="molecule type" value="Genomic_DNA"/>
</dbReference>
<comment type="caution">
    <text evidence="8">The sequence shown here is derived from an EMBL/GenBank/DDBJ whole genome shotgun (WGS) entry which is preliminary data.</text>
</comment>
<sequence length="439" mass="47428">MQAILTPSTTAAQPLDRHAVYRKIALHIMPFLMLCYVAAYLDRINIGFAKLHMLNDLGFSDAIYGLGAGLFFIGYLIFEVPSNLLMMRIGAKKTISRIMILWGFISAAFAFVETPTQFYVLRFLLGAAEAGFYPGVILYLTYWFPTNKRAKMVALFVGAVPLSGMIGAPLSGAIIGLGHGAHGLSGWQWMFLIEAVPSLILGLLCLKFLADTPAKAGWLSAAERQLVQDELQAEKALTQHDKSTGSLAATLRDRRVWKMTMICFCSAICSYGVSFWLPTLVQQLNVGDVMHVGLYTAVPFTAAFVIMYLIGRSSDRMRERRWHLVGPFSCVCVGLIGSVIFHDSMGLALLSLTVAAVGAYSTTSMLFTIPGLFLSGVGMAAGVAMINCFGGLGGFVSPYVVGLVKDMTGSTDNGVIFIATIALVGAALTLTLPKKLVNR</sequence>
<feature type="transmembrane region" description="Helical" evidence="6">
    <location>
        <begin position="322"/>
        <end position="341"/>
    </location>
</feature>
<feature type="transmembrane region" description="Helical" evidence="6">
    <location>
        <begin position="24"/>
        <end position="42"/>
    </location>
</feature>
<organism evidence="8 9">
    <name type="scientific">Bordetella holmesii CDC-H585-BH</name>
    <dbReference type="NCBI Taxonomy" id="1331206"/>
    <lineage>
        <taxon>Bacteria</taxon>
        <taxon>Pseudomonadati</taxon>
        <taxon>Pseudomonadota</taxon>
        <taxon>Betaproteobacteria</taxon>
        <taxon>Burkholderiales</taxon>
        <taxon>Alcaligenaceae</taxon>
        <taxon>Bordetella</taxon>
    </lineage>
</organism>
<dbReference type="PATRIC" id="fig|1331206.3.peg.2137"/>
<evidence type="ECO:0000256" key="1">
    <source>
        <dbReference type="ARBA" id="ARBA00004141"/>
    </source>
</evidence>
<dbReference type="PANTHER" id="PTHR43791">
    <property type="entry name" value="PERMEASE-RELATED"/>
    <property type="match status" value="1"/>
</dbReference>
<dbReference type="Pfam" id="PF07690">
    <property type="entry name" value="MFS_1"/>
    <property type="match status" value="1"/>
</dbReference>
<dbReference type="SUPFAM" id="SSF103473">
    <property type="entry name" value="MFS general substrate transporter"/>
    <property type="match status" value="1"/>
</dbReference>
<feature type="transmembrane region" description="Helical" evidence="6">
    <location>
        <begin position="289"/>
        <end position="310"/>
    </location>
</feature>
<accession>A0A158M5F4</accession>
<feature type="transmembrane region" description="Helical" evidence="6">
    <location>
        <begin position="256"/>
        <end position="277"/>
    </location>
</feature>
<feature type="transmembrane region" description="Helical" evidence="6">
    <location>
        <begin position="379"/>
        <end position="401"/>
    </location>
</feature>
<keyword evidence="4 6" id="KW-1133">Transmembrane helix</keyword>
<dbReference type="RefSeq" id="WP_032826798.1">
    <property type="nucleotide sequence ID" value="NZ_JFZZ01000073.1"/>
</dbReference>
<dbReference type="InterPro" id="IPR036259">
    <property type="entry name" value="MFS_trans_sf"/>
</dbReference>
<evidence type="ECO:0000313" key="9">
    <source>
        <dbReference type="Proteomes" id="UP000026682"/>
    </source>
</evidence>
<evidence type="ECO:0000256" key="3">
    <source>
        <dbReference type="ARBA" id="ARBA00022692"/>
    </source>
</evidence>
<feature type="transmembrane region" description="Helical" evidence="6">
    <location>
        <begin position="152"/>
        <end position="177"/>
    </location>
</feature>
<feature type="transmembrane region" description="Helical" evidence="6">
    <location>
        <begin position="62"/>
        <end position="82"/>
    </location>
</feature>
<dbReference type="GO" id="GO:0022857">
    <property type="term" value="F:transmembrane transporter activity"/>
    <property type="evidence" value="ECO:0007669"/>
    <property type="project" value="InterPro"/>
</dbReference>
<keyword evidence="3 6" id="KW-0812">Transmembrane</keyword>
<evidence type="ECO:0000313" key="8">
    <source>
        <dbReference type="EMBL" id="KAK90500.1"/>
    </source>
</evidence>
<evidence type="ECO:0000256" key="2">
    <source>
        <dbReference type="ARBA" id="ARBA00022448"/>
    </source>
</evidence>
<gene>
    <name evidence="8" type="ORF">L497_1798</name>
</gene>
<comment type="subcellular location">
    <subcellularLocation>
        <location evidence="1">Membrane</location>
        <topology evidence="1">Multi-pass membrane protein</topology>
    </subcellularLocation>
</comment>
<feature type="transmembrane region" description="Helical" evidence="6">
    <location>
        <begin position="118"/>
        <end position="140"/>
    </location>
</feature>
<dbReference type="InterPro" id="IPR020846">
    <property type="entry name" value="MFS_dom"/>
</dbReference>
<dbReference type="InterPro" id="IPR011701">
    <property type="entry name" value="MFS"/>
</dbReference>
<dbReference type="Proteomes" id="UP000026682">
    <property type="component" value="Unassembled WGS sequence"/>
</dbReference>
<reference evidence="8 9" key="1">
    <citation type="submission" date="2014-03" db="EMBL/GenBank/DDBJ databases">
        <title>Genome sequence of Bordetella holmseii.</title>
        <authorList>
            <person name="Harvill E."/>
            <person name="Goodfield L.L."/>
            <person name="Ivanov Y."/>
            <person name="Meyer J.A."/>
            <person name="Newth C."/>
            <person name="Cassiday P."/>
            <person name="Tondella M.L."/>
            <person name="Liao P."/>
            <person name="Zimmerman J."/>
            <person name="Meert K."/>
            <person name="Wessel D."/>
            <person name="Berger J."/>
            <person name="Dean J.M."/>
            <person name="Holubkov R."/>
            <person name="Burr J."/>
            <person name="Liu T."/>
            <person name="Brinkac L.M."/>
            <person name="Sanka R."/>
            <person name="Kim M."/>
            <person name="Losada L."/>
        </authorList>
    </citation>
    <scope>NUCLEOTIDE SEQUENCE [LARGE SCALE GENOMIC DNA]</scope>
    <source>
        <strain evidence="8 9">CDC-H585-BH</strain>
    </source>
</reference>
<dbReference type="STRING" id="35814.BBB42_12265"/>
<feature type="transmembrane region" description="Helical" evidence="6">
    <location>
        <begin position="413"/>
        <end position="432"/>
    </location>
</feature>
<evidence type="ECO:0000256" key="5">
    <source>
        <dbReference type="ARBA" id="ARBA00023136"/>
    </source>
</evidence>
<dbReference type="AlphaFoldDB" id="A0A158M5F4"/>
<keyword evidence="5 6" id="KW-0472">Membrane</keyword>
<proteinExistence type="predicted"/>
<feature type="domain" description="Major facilitator superfamily (MFS) profile" evidence="7">
    <location>
        <begin position="28"/>
        <end position="437"/>
    </location>
</feature>
<keyword evidence="2" id="KW-0813">Transport</keyword>
<dbReference type="PANTHER" id="PTHR43791:SF36">
    <property type="entry name" value="TRANSPORTER, PUTATIVE (AFU_ORTHOLOGUE AFUA_6G08340)-RELATED"/>
    <property type="match status" value="1"/>
</dbReference>
<name>A0A158M5F4_9BORD</name>
<dbReference type="PROSITE" id="PS50850">
    <property type="entry name" value="MFS"/>
    <property type="match status" value="1"/>
</dbReference>
<dbReference type="GO" id="GO:0005886">
    <property type="term" value="C:plasma membrane"/>
    <property type="evidence" value="ECO:0007669"/>
    <property type="project" value="TreeGrafter"/>
</dbReference>
<feature type="transmembrane region" description="Helical" evidence="6">
    <location>
        <begin position="94"/>
        <end position="112"/>
    </location>
</feature>
<dbReference type="FunFam" id="1.20.1250.20:FF:000018">
    <property type="entry name" value="MFS transporter permease"/>
    <property type="match status" value="1"/>
</dbReference>
<protein>
    <submittedName>
        <fullName evidence="8">Transporter, major facilitator family protein</fullName>
    </submittedName>
</protein>
<feature type="transmembrane region" description="Helical" evidence="6">
    <location>
        <begin position="189"/>
        <end position="210"/>
    </location>
</feature>
<evidence type="ECO:0000256" key="6">
    <source>
        <dbReference type="SAM" id="Phobius"/>
    </source>
</evidence>
<dbReference type="Gene3D" id="1.20.1250.20">
    <property type="entry name" value="MFS general substrate transporter like domains"/>
    <property type="match status" value="2"/>
</dbReference>
<evidence type="ECO:0000259" key="7">
    <source>
        <dbReference type="PROSITE" id="PS50850"/>
    </source>
</evidence>
<feature type="transmembrane region" description="Helical" evidence="6">
    <location>
        <begin position="347"/>
        <end position="367"/>
    </location>
</feature>
<dbReference type="GeneID" id="93119394"/>
<evidence type="ECO:0000256" key="4">
    <source>
        <dbReference type="ARBA" id="ARBA00022989"/>
    </source>
</evidence>